<evidence type="ECO:0000313" key="2">
    <source>
        <dbReference type="EMBL" id="KII85266.1"/>
    </source>
</evidence>
<dbReference type="Proteomes" id="UP000053263">
    <property type="component" value="Unassembled WGS sequence"/>
</dbReference>
<organism evidence="2 3">
    <name type="scientific">Plicaturopsis crispa FD-325 SS-3</name>
    <dbReference type="NCBI Taxonomy" id="944288"/>
    <lineage>
        <taxon>Eukaryota</taxon>
        <taxon>Fungi</taxon>
        <taxon>Dikarya</taxon>
        <taxon>Basidiomycota</taxon>
        <taxon>Agaricomycotina</taxon>
        <taxon>Agaricomycetes</taxon>
        <taxon>Agaricomycetidae</taxon>
        <taxon>Amylocorticiales</taxon>
        <taxon>Amylocorticiaceae</taxon>
        <taxon>Plicatura</taxon>
        <taxon>Plicaturopsis crispa</taxon>
    </lineage>
</organism>
<reference evidence="2 3" key="1">
    <citation type="submission" date="2014-06" db="EMBL/GenBank/DDBJ databases">
        <title>Evolutionary Origins and Diversification of the Mycorrhizal Mutualists.</title>
        <authorList>
            <consortium name="DOE Joint Genome Institute"/>
            <consortium name="Mycorrhizal Genomics Consortium"/>
            <person name="Kohler A."/>
            <person name="Kuo A."/>
            <person name="Nagy L.G."/>
            <person name="Floudas D."/>
            <person name="Copeland A."/>
            <person name="Barry K.W."/>
            <person name="Cichocki N."/>
            <person name="Veneault-Fourrey C."/>
            <person name="LaButti K."/>
            <person name="Lindquist E.A."/>
            <person name="Lipzen A."/>
            <person name="Lundell T."/>
            <person name="Morin E."/>
            <person name="Murat C."/>
            <person name="Riley R."/>
            <person name="Ohm R."/>
            <person name="Sun H."/>
            <person name="Tunlid A."/>
            <person name="Henrissat B."/>
            <person name="Grigoriev I.V."/>
            <person name="Hibbett D.S."/>
            <person name="Martin F."/>
        </authorList>
    </citation>
    <scope>NUCLEOTIDE SEQUENCE [LARGE SCALE GENOMIC DNA]</scope>
    <source>
        <strain evidence="2 3">FD-325 SS-3</strain>
    </source>
</reference>
<feature type="region of interest" description="Disordered" evidence="1">
    <location>
        <begin position="33"/>
        <end position="205"/>
    </location>
</feature>
<feature type="compositionally biased region" description="Low complexity" evidence="1">
    <location>
        <begin position="94"/>
        <end position="107"/>
    </location>
</feature>
<proteinExistence type="predicted"/>
<feature type="compositionally biased region" description="Low complexity" evidence="1">
    <location>
        <begin position="114"/>
        <end position="132"/>
    </location>
</feature>
<dbReference type="AlphaFoldDB" id="A0A0C9SLC9"/>
<dbReference type="EMBL" id="KN832568">
    <property type="protein sequence ID" value="KII85266.1"/>
    <property type="molecule type" value="Genomic_DNA"/>
</dbReference>
<evidence type="ECO:0000313" key="3">
    <source>
        <dbReference type="Proteomes" id="UP000053263"/>
    </source>
</evidence>
<sequence length="205" mass="21616">MLLLWFMTYTNIYQSLRATSAAFLPTVPSAGPDLQASHSHTGRLPPTAFNQRPQHGQANAHVPSSNAPVRITGVPVGRSSLESQPGPPGSTAFSGQSGWSGTGSQPSRPHLVQSNRSAASSPLPRSADLPASMANGKMSGDTKSSSLAMQQPQQPQTQRSAPPSRPIVVQRGSQEHGDGWANPNNARTQPGRPDARTSPSSSKRR</sequence>
<name>A0A0C9SLC9_PLICR</name>
<protein>
    <submittedName>
        <fullName evidence="2">Uncharacterized protein</fullName>
    </submittedName>
</protein>
<accession>A0A0C9SLC9</accession>
<feature type="compositionally biased region" description="Low complexity" evidence="1">
    <location>
        <begin position="144"/>
        <end position="162"/>
    </location>
</feature>
<evidence type="ECO:0000256" key="1">
    <source>
        <dbReference type="SAM" id="MobiDB-lite"/>
    </source>
</evidence>
<gene>
    <name evidence="2" type="ORF">PLICRDRAFT_337911</name>
</gene>
<dbReference type="HOGENOM" id="CLU_1337997_0_0_1"/>
<feature type="compositionally biased region" description="Polar residues" evidence="1">
    <location>
        <begin position="48"/>
        <end position="67"/>
    </location>
</feature>
<keyword evidence="3" id="KW-1185">Reference proteome</keyword>